<reference evidence="2" key="1">
    <citation type="submission" date="2021-01" db="EMBL/GenBank/DDBJ databases">
        <authorList>
            <consortium name="Genoscope - CEA"/>
            <person name="William W."/>
        </authorList>
    </citation>
    <scope>NUCLEOTIDE SEQUENCE</scope>
</reference>
<dbReference type="Proteomes" id="UP000689195">
    <property type="component" value="Unassembled WGS sequence"/>
</dbReference>
<evidence type="ECO:0000313" key="3">
    <source>
        <dbReference type="Proteomes" id="UP000689195"/>
    </source>
</evidence>
<feature type="coiled-coil region" evidence="1">
    <location>
        <begin position="576"/>
        <end position="670"/>
    </location>
</feature>
<proteinExistence type="predicted"/>
<dbReference type="AlphaFoldDB" id="A0A8S1W7Z3"/>
<sequence length="799" mass="94602">MLKYIQDQDFGTFETLPVQRQKKVFCMNMPMQQLIKSRSVSQILHDELITLQKSSARKKQKEESYQERISSPIKPIEMSQSNQALPKINLQKTQTEQLNKTKKRIKVFHNISKRQHDLDQWNQAFYQNRSINGQSPRIQEIKRALQEQLNDGKSLNLNSSNLLKLSRTESPKRRPNLQTEKTLRNLLCEYVLDDKIAFNDLILDNNRQVQDPKYMIEQVIMNYEILKQIFRIEKTITKIILKTQGLSKKIIHTFFKEIKPNCPNDISQFEYHFKLRRNISKSLIISKFILGVDPELDPTIDKLLNRDALSPDMQSILLSPEELLQKALETLKFDYDYLNKLNYFNINLQDQIKQKQVKAIQNKLLLNGSIIDQSNLSLDFEQPSSLLAKINDCERRLGKFQKISNQSRFKCLEAEAYLYYSQRIFYLPIGTFSQSLLCKICNNLTIDPVECTNCENLYCKECYQISKSSYDKCPDQNCIRPFTTKQPHRIIRDQLSKIQFQCINYKEGCKIIMAQENVIKHMSECPYQQVSCKCGQNIKRTNLEQHKNICVYYQTQNCLVCKQNLTMEELKSHKCLLELQQLLRQLQEKFQDYKQESNFSIIEIKNQQNERNNQLYQAKQQLQILQDENKKLQIELQTKLLKFKENIERIDQQRKQQNEIQQQKQQAQVIQNGELIDSNQMLCEKNHKLSFWKKPSGEEKKKNCLKCQKSNTTCRYYCQQCLIFICYKCVFPEIKFEKQSMKPYCPSKHQMNQINDDFRCSACDKKGEDMIQPIAFQCAQCEFRICLQCIKNKKFQEIN</sequence>
<organism evidence="2 3">
    <name type="scientific">Paramecium pentaurelia</name>
    <dbReference type="NCBI Taxonomy" id="43138"/>
    <lineage>
        <taxon>Eukaryota</taxon>
        <taxon>Sar</taxon>
        <taxon>Alveolata</taxon>
        <taxon>Ciliophora</taxon>
        <taxon>Intramacronucleata</taxon>
        <taxon>Oligohymenophorea</taxon>
        <taxon>Peniculida</taxon>
        <taxon>Parameciidae</taxon>
        <taxon>Paramecium</taxon>
    </lineage>
</organism>
<protein>
    <recommendedName>
        <fullName evidence="4">TRAF-type domain-containing protein</fullName>
    </recommendedName>
</protein>
<evidence type="ECO:0000256" key="1">
    <source>
        <dbReference type="SAM" id="Coils"/>
    </source>
</evidence>
<accession>A0A8S1W7Z3</accession>
<dbReference type="OrthoDB" id="296008at2759"/>
<name>A0A8S1W7Z3_9CILI</name>
<gene>
    <name evidence="2" type="ORF">PPENT_87.1.T0840141</name>
</gene>
<keyword evidence="3" id="KW-1185">Reference proteome</keyword>
<keyword evidence="1" id="KW-0175">Coiled coil</keyword>
<evidence type="ECO:0008006" key="4">
    <source>
        <dbReference type="Google" id="ProtNLM"/>
    </source>
</evidence>
<dbReference type="EMBL" id="CAJJDO010000084">
    <property type="protein sequence ID" value="CAD8185057.1"/>
    <property type="molecule type" value="Genomic_DNA"/>
</dbReference>
<comment type="caution">
    <text evidence="2">The sequence shown here is derived from an EMBL/GenBank/DDBJ whole genome shotgun (WGS) entry which is preliminary data.</text>
</comment>
<evidence type="ECO:0000313" key="2">
    <source>
        <dbReference type="EMBL" id="CAD8185057.1"/>
    </source>
</evidence>